<evidence type="ECO:0000313" key="4">
    <source>
        <dbReference type="EMBL" id="MBL7261044.1"/>
    </source>
</evidence>
<feature type="domain" description="HTH tetR-type" evidence="3">
    <location>
        <begin position="11"/>
        <end position="71"/>
    </location>
</feature>
<name>A0ABS1W2U2_9ACTN</name>
<dbReference type="PANTHER" id="PTHR30055:SF226">
    <property type="entry name" value="HTH-TYPE TRANSCRIPTIONAL REGULATOR PKSA"/>
    <property type="match status" value="1"/>
</dbReference>
<keyword evidence="5" id="KW-1185">Reference proteome</keyword>
<evidence type="ECO:0000256" key="1">
    <source>
        <dbReference type="ARBA" id="ARBA00023125"/>
    </source>
</evidence>
<reference evidence="4 5" key="1">
    <citation type="submission" date="2021-01" db="EMBL/GenBank/DDBJ databases">
        <title>Actinoplanes sp. nov. LDG1-01 isolated from lichen.</title>
        <authorList>
            <person name="Saeng-In P."/>
            <person name="Phongsopitanun W."/>
            <person name="Kanchanasin P."/>
            <person name="Yuki M."/>
            <person name="Kudo T."/>
            <person name="Ohkuma M."/>
            <person name="Tanasupawat S."/>
        </authorList>
    </citation>
    <scope>NUCLEOTIDE SEQUENCE [LARGE SCALE GENOMIC DNA]</scope>
    <source>
        <strain evidence="4 5">LDG1-01</strain>
    </source>
</reference>
<dbReference type="InterPro" id="IPR050109">
    <property type="entry name" value="HTH-type_TetR-like_transc_reg"/>
</dbReference>
<dbReference type="PANTHER" id="PTHR30055">
    <property type="entry name" value="HTH-TYPE TRANSCRIPTIONAL REGULATOR RUTR"/>
    <property type="match status" value="1"/>
</dbReference>
<dbReference type="EMBL" id="JAENHO010000017">
    <property type="protein sequence ID" value="MBL7261044.1"/>
    <property type="molecule type" value="Genomic_DNA"/>
</dbReference>
<dbReference type="InterPro" id="IPR001647">
    <property type="entry name" value="HTH_TetR"/>
</dbReference>
<sequence>MGGSRRVANDPLRKERILDAALTVIAEHGVHRTTHRRIAEAAGVPLGSLTYHFDSLETILTEAFRRLGESMSAHYDAVLRGAADRSGAIDAVTDLICGETYATPRELTLINEMYAYGNHHDDVGELGRQWLERSWASLALHFTPPACRALDALIEGWTIHQFVERKPLDRALVHTTVTVVAEGVR</sequence>
<proteinExistence type="predicted"/>
<dbReference type="RefSeq" id="WP_202997770.1">
    <property type="nucleotide sequence ID" value="NZ_JAENHO010000017.1"/>
</dbReference>
<evidence type="ECO:0000313" key="5">
    <source>
        <dbReference type="Proteomes" id="UP000598996"/>
    </source>
</evidence>
<protein>
    <submittedName>
        <fullName evidence="4">TetR family transcriptional regulator</fullName>
    </submittedName>
</protein>
<gene>
    <name evidence="4" type="ORF">JKJ07_42850</name>
</gene>
<evidence type="ECO:0000259" key="3">
    <source>
        <dbReference type="PROSITE" id="PS50977"/>
    </source>
</evidence>
<dbReference type="Pfam" id="PF00440">
    <property type="entry name" value="TetR_N"/>
    <property type="match status" value="1"/>
</dbReference>
<keyword evidence="1 2" id="KW-0238">DNA-binding</keyword>
<dbReference type="PRINTS" id="PR00455">
    <property type="entry name" value="HTHTETR"/>
</dbReference>
<dbReference type="Proteomes" id="UP000598996">
    <property type="component" value="Unassembled WGS sequence"/>
</dbReference>
<comment type="caution">
    <text evidence="4">The sequence shown here is derived from an EMBL/GenBank/DDBJ whole genome shotgun (WGS) entry which is preliminary data.</text>
</comment>
<dbReference type="InterPro" id="IPR009057">
    <property type="entry name" value="Homeodomain-like_sf"/>
</dbReference>
<feature type="DNA-binding region" description="H-T-H motif" evidence="2">
    <location>
        <begin position="34"/>
        <end position="53"/>
    </location>
</feature>
<evidence type="ECO:0000256" key="2">
    <source>
        <dbReference type="PROSITE-ProRule" id="PRU00335"/>
    </source>
</evidence>
<accession>A0ABS1W2U2</accession>
<dbReference type="SUPFAM" id="SSF46689">
    <property type="entry name" value="Homeodomain-like"/>
    <property type="match status" value="1"/>
</dbReference>
<organism evidence="4 5">
    <name type="scientific">Paractinoplanes lichenicola</name>
    <dbReference type="NCBI Taxonomy" id="2802976"/>
    <lineage>
        <taxon>Bacteria</taxon>
        <taxon>Bacillati</taxon>
        <taxon>Actinomycetota</taxon>
        <taxon>Actinomycetes</taxon>
        <taxon>Micromonosporales</taxon>
        <taxon>Micromonosporaceae</taxon>
        <taxon>Paractinoplanes</taxon>
    </lineage>
</organism>
<dbReference type="PROSITE" id="PS50977">
    <property type="entry name" value="HTH_TETR_2"/>
    <property type="match status" value="1"/>
</dbReference>
<dbReference type="Gene3D" id="1.10.357.10">
    <property type="entry name" value="Tetracycline Repressor, domain 2"/>
    <property type="match status" value="1"/>
</dbReference>